<evidence type="ECO:0000313" key="2">
    <source>
        <dbReference type="Proteomes" id="UP001237642"/>
    </source>
</evidence>
<name>A0AAD8MSE8_9APIA</name>
<comment type="caution">
    <text evidence="1">The sequence shown here is derived from an EMBL/GenBank/DDBJ whole genome shotgun (WGS) entry which is preliminary data.</text>
</comment>
<reference evidence="1" key="2">
    <citation type="submission" date="2023-05" db="EMBL/GenBank/DDBJ databases">
        <authorList>
            <person name="Schelkunov M.I."/>
        </authorList>
    </citation>
    <scope>NUCLEOTIDE SEQUENCE</scope>
    <source>
        <strain evidence="1">Hsosn_3</strain>
        <tissue evidence="1">Leaf</tissue>
    </source>
</reference>
<dbReference type="AlphaFoldDB" id="A0AAD8MSE8"/>
<sequence>MWELNRVPHAFEKLKILDMSDSQDLTTIPDFTKLPCLETLNLKGCESLEEVHISIESFFQMYTQFGHPIQICSTKFPDWISQSSENESMSLKENIESNEYYPTMSLNLPPNVSHNYLGMILCIRSSKSFTSYSVEKTTSDFIWRGEFESDGYKSLMVIVPRSTFCVEDGDDKIILKANRRSKVYGIHLLYKTEEYDSTAVNED</sequence>
<gene>
    <name evidence="1" type="ORF">POM88_020028</name>
</gene>
<accession>A0AAD8MSE8</accession>
<protein>
    <submittedName>
        <fullName evidence="1">Uncharacterized protein</fullName>
    </submittedName>
</protein>
<dbReference type="Proteomes" id="UP001237642">
    <property type="component" value="Unassembled WGS sequence"/>
</dbReference>
<proteinExistence type="predicted"/>
<evidence type="ECO:0000313" key="1">
    <source>
        <dbReference type="EMBL" id="KAK1382293.1"/>
    </source>
</evidence>
<keyword evidence="2" id="KW-1185">Reference proteome</keyword>
<reference evidence="1" key="1">
    <citation type="submission" date="2023-02" db="EMBL/GenBank/DDBJ databases">
        <title>Genome of toxic invasive species Heracleum sosnowskyi carries increased number of genes despite the absence of recent whole-genome duplications.</title>
        <authorList>
            <person name="Schelkunov M."/>
            <person name="Shtratnikova V."/>
            <person name="Makarenko M."/>
            <person name="Klepikova A."/>
            <person name="Omelchenko D."/>
            <person name="Novikova G."/>
            <person name="Obukhova E."/>
            <person name="Bogdanov V."/>
            <person name="Penin A."/>
            <person name="Logacheva M."/>
        </authorList>
    </citation>
    <scope>NUCLEOTIDE SEQUENCE</scope>
    <source>
        <strain evidence="1">Hsosn_3</strain>
        <tissue evidence="1">Leaf</tissue>
    </source>
</reference>
<organism evidence="1 2">
    <name type="scientific">Heracleum sosnowskyi</name>
    <dbReference type="NCBI Taxonomy" id="360622"/>
    <lineage>
        <taxon>Eukaryota</taxon>
        <taxon>Viridiplantae</taxon>
        <taxon>Streptophyta</taxon>
        <taxon>Embryophyta</taxon>
        <taxon>Tracheophyta</taxon>
        <taxon>Spermatophyta</taxon>
        <taxon>Magnoliopsida</taxon>
        <taxon>eudicotyledons</taxon>
        <taxon>Gunneridae</taxon>
        <taxon>Pentapetalae</taxon>
        <taxon>asterids</taxon>
        <taxon>campanulids</taxon>
        <taxon>Apiales</taxon>
        <taxon>Apiaceae</taxon>
        <taxon>Apioideae</taxon>
        <taxon>apioid superclade</taxon>
        <taxon>Tordylieae</taxon>
        <taxon>Tordyliinae</taxon>
        <taxon>Heracleum</taxon>
    </lineage>
</organism>
<dbReference type="InterPro" id="IPR032675">
    <property type="entry name" value="LRR_dom_sf"/>
</dbReference>
<dbReference type="EMBL" id="JAUIZM010000005">
    <property type="protein sequence ID" value="KAK1382293.1"/>
    <property type="molecule type" value="Genomic_DNA"/>
</dbReference>
<dbReference type="Gene3D" id="3.80.10.10">
    <property type="entry name" value="Ribonuclease Inhibitor"/>
    <property type="match status" value="1"/>
</dbReference>
<dbReference type="SUPFAM" id="SSF52058">
    <property type="entry name" value="L domain-like"/>
    <property type="match status" value="1"/>
</dbReference>